<dbReference type="InterPro" id="IPR001905">
    <property type="entry name" value="Ammonium_transpt"/>
</dbReference>
<feature type="transmembrane region" description="Helical" evidence="7">
    <location>
        <begin position="67"/>
        <end position="87"/>
    </location>
</feature>
<feature type="transmembrane region" description="Helical" evidence="7">
    <location>
        <begin position="125"/>
        <end position="147"/>
    </location>
</feature>
<feature type="transmembrane region" description="Helical" evidence="7">
    <location>
        <begin position="192"/>
        <end position="214"/>
    </location>
</feature>
<dbReference type="Pfam" id="PF00909">
    <property type="entry name" value="Ammonium_transp"/>
    <property type="match status" value="2"/>
</dbReference>
<comment type="similarity">
    <text evidence="2">Belongs to the ammonia transporter channel (TC 1.A.11.2) family.</text>
</comment>
<dbReference type="Proteomes" id="UP000239156">
    <property type="component" value="Unassembled WGS sequence"/>
</dbReference>
<feature type="compositionally biased region" description="Polar residues" evidence="6">
    <location>
        <begin position="487"/>
        <end position="498"/>
    </location>
</feature>
<organism evidence="9 10">
    <name type="scientific">Puccinia striiformis</name>
    <dbReference type="NCBI Taxonomy" id="27350"/>
    <lineage>
        <taxon>Eukaryota</taxon>
        <taxon>Fungi</taxon>
        <taxon>Dikarya</taxon>
        <taxon>Basidiomycota</taxon>
        <taxon>Pucciniomycotina</taxon>
        <taxon>Pucciniomycetes</taxon>
        <taxon>Pucciniales</taxon>
        <taxon>Pucciniaceae</taxon>
        <taxon>Puccinia</taxon>
    </lineage>
</organism>
<evidence type="ECO:0000256" key="3">
    <source>
        <dbReference type="ARBA" id="ARBA00022692"/>
    </source>
</evidence>
<evidence type="ECO:0000256" key="7">
    <source>
        <dbReference type="SAM" id="Phobius"/>
    </source>
</evidence>
<name>A0A2S4VPN2_9BASI</name>
<evidence type="ECO:0000313" key="9">
    <source>
        <dbReference type="EMBL" id="POW11504.1"/>
    </source>
</evidence>
<dbReference type="Gene3D" id="1.10.3430.10">
    <property type="entry name" value="Ammonium transporter AmtB like domains"/>
    <property type="match status" value="2"/>
</dbReference>
<dbReference type="EMBL" id="PKSL01000038">
    <property type="protein sequence ID" value="POW11504.1"/>
    <property type="molecule type" value="Genomic_DNA"/>
</dbReference>
<keyword evidence="3 7" id="KW-0812">Transmembrane</keyword>
<feature type="transmembrane region" description="Helical" evidence="7">
    <location>
        <begin position="313"/>
        <end position="329"/>
    </location>
</feature>
<comment type="caution">
    <text evidence="9">The sequence shown here is derived from an EMBL/GenBank/DDBJ whole genome shotgun (WGS) entry which is preliminary data.</text>
</comment>
<evidence type="ECO:0000256" key="1">
    <source>
        <dbReference type="ARBA" id="ARBA00004141"/>
    </source>
</evidence>
<comment type="subcellular location">
    <subcellularLocation>
        <location evidence="1">Membrane</location>
        <topology evidence="1">Multi-pass membrane protein</topology>
    </subcellularLocation>
</comment>
<evidence type="ECO:0000313" key="10">
    <source>
        <dbReference type="Proteomes" id="UP000239156"/>
    </source>
</evidence>
<feature type="domain" description="Ammonium transporter AmtB-like" evidence="8">
    <location>
        <begin position="364"/>
        <end position="462"/>
    </location>
</feature>
<evidence type="ECO:0000256" key="6">
    <source>
        <dbReference type="SAM" id="MobiDB-lite"/>
    </source>
</evidence>
<dbReference type="PANTHER" id="PTHR43029">
    <property type="entry name" value="AMMONIUM TRANSPORTER MEP2"/>
    <property type="match status" value="1"/>
</dbReference>
<evidence type="ECO:0000259" key="8">
    <source>
        <dbReference type="Pfam" id="PF00909"/>
    </source>
</evidence>
<feature type="transmembrane region" description="Helical" evidence="7">
    <location>
        <begin position="287"/>
        <end position="307"/>
    </location>
</feature>
<keyword evidence="5 7" id="KW-0472">Membrane</keyword>
<feature type="transmembrane region" description="Helical" evidence="7">
    <location>
        <begin position="226"/>
        <end position="245"/>
    </location>
</feature>
<keyword evidence="10" id="KW-1185">Reference proteome</keyword>
<dbReference type="VEuPathDB" id="FungiDB:PSHT_00841"/>
<dbReference type="GO" id="GO:0005886">
    <property type="term" value="C:plasma membrane"/>
    <property type="evidence" value="ECO:0007669"/>
    <property type="project" value="TreeGrafter"/>
</dbReference>
<reference evidence="9" key="1">
    <citation type="submission" date="2017-12" db="EMBL/GenBank/DDBJ databases">
        <title>Gene loss provides genomic basis for host adaptation in cereal stripe rust fungi.</title>
        <authorList>
            <person name="Xia C."/>
        </authorList>
    </citation>
    <scope>NUCLEOTIDE SEQUENCE [LARGE SCALE GENOMIC DNA]</scope>
    <source>
        <strain evidence="9">93-210</strain>
    </source>
</reference>
<dbReference type="AlphaFoldDB" id="A0A2S4VPN2"/>
<evidence type="ECO:0000256" key="2">
    <source>
        <dbReference type="ARBA" id="ARBA00005887"/>
    </source>
</evidence>
<feature type="transmembrane region" description="Helical" evidence="7">
    <location>
        <begin position="412"/>
        <end position="433"/>
    </location>
</feature>
<feature type="transmembrane region" description="Helical" evidence="7">
    <location>
        <begin position="257"/>
        <end position="275"/>
    </location>
</feature>
<gene>
    <name evidence="9" type="ORF">PSTT_05246</name>
</gene>
<dbReference type="PANTHER" id="PTHR43029:SF1">
    <property type="entry name" value="AMMONIUM TRANSPORTER AMTB-LIKE DOMAIN-CONTAINING PROTEIN"/>
    <property type="match status" value="1"/>
</dbReference>
<dbReference type="VEuPathDB" id="FungiDB:PSTT_05246"/>
<feature type="region of interest" description="Disordered" evidence="6">
    <location>
        <begin position="487"/>
        <end position="519"/>
    </location>
</feature>
<keyword evidence="4 7" id="KW-1133">Transmembrane helix</keyword>
<dbReference type="SUPFAM" id="SSF111352">
    <property type="entry name" value="Ammonium transporter"/>
    <property type="match status" value="1"/>
</dbReference>
<feature type="domain" description="Ammonium transporter AmtB-like" evidence="8">
    <location>
        <begin position="56"/>
        <end position="350"/>
    </location>
</feature>
<sequence length="519" mass="56424">MPLLTYGSLADTNSTMFTGPESILSTKGTDVIALESDGRIYAYDPGDIAWVLICAAMTCGMVRGKNALSLLLLALLAMAVVSIQFWFWGFSLAFSHTASFFIGNLDQVGYTDVFSEPDIIANNRIPQIVFAMIQQMQAAIVGAVSIGSAAERGRIGPTIIFMFFWATLVYCPISCWIYNPNGWAYKWGVLDYSGGVSMELCAGMTGLAYSLFIGRRRGYGVKMHPHNVPHVALGTTLLWFGWMGLSGGGTLANVRGAMVMLNTHLAACAGGLTFLVMDFRLERKWSLVGFCLGAICGLVAIAAPGFIGPSSSIVVGIFAAAVSNLTVAYRDKLPWDDGLDIFAGHATSGTFQNHNLLEQSLNLDHVHSQFSGIVGVLLTGIFAQKSIASSDGFTVIDGGLIDKNWKQMYKQLAWVAAGGSWSFIVTYLIMMIINRIPFCSFRVDSESEVKGIDEDQSGEAAYARDSYFHRPPTIDAKKARKFKSGFSRYSSHVGPQSWSPKKPKSSEKPRKRSISSILK</sequence>
<evidence type="ECO:0000256" key="4">
    <source>
        <dbReference type="ARBA" id="ARBA00022989"/>
    </source>
</evidence>
<accession>A0A2S4VPN2</accession>
<dbReference type="InterPro" id="IPR029020">
    <property type="entry name" value="Ammonium/urea_transptr"/>
</dbReference>
<proteinExistence type="inferred from homology"/>
<dbReference type="GO" id="GO:0008519">
    <property type="term" value="F:ammonium channel activity"/>
    <property type="evidence" value="ECO:0007669"/>
    <property type="project" value="InterPro"/>
</dbReference>
<feature type="transmembrane region" description="Helical" evidence="7">
    <location>
        <begin position="159"/>
        <end position="180"/>
    </location>
</feature>
<protein>
    <recommendedName>
        <fullName evidence="8">Ammonium transporter AmtB-like domain-containing protein</fullName>
    </recommendedName>
</protein>
<dbReference type="InterPro" id="IPR024041">
    <property type="entry name" value="NH4_transpt_AmtB-like_dom"/>
</dbReference>
<evidence type="ECO:0000256" key="5">
    <source>
        <dbReference type="ARBA" id="ARBA00023136"/>
    </source>
</evidence>